<dbReference type="Proteomes" id="UP001056120">
    <property type="component" value="Linkage Group LG03"/>
</dbReference>
<evidence type="ECO:0000313" key="1">
    <source>
        <dbReference type="EMBL" id="KAI3823025.1"/>
    </source>
</evidence>
<organism evidence="1 2">
    <name type="scientific">Smallanthus sonchifolius</name>
    <dbReference type="NCBI Taxonomy" id="185202"/>
    <lineage>
        <taxon>Eukaryota</taxon>
        <taxon>Viridiplantae</taxon>
        <taxon>Streptophyta</taxon>
        <taxon>Embryophyta</taxon>
        <taxon>Tracheophyta</taxon>
        <taxon>Spermatophyta</taxon>
        <taxon>Magnoliopsida</taxon>
        <taxon>eudicotyledons</taxon>
        <taxon>Gunneridae</taxon>
        <taxon>Pentapetalae</taxon>
        <taxon>asterids</taxon>
        <taxon>campanulids</taxon>
        <taxon>Asterales</taxon>
        <taxon>Asteraceae</taxon>
        <taxon>Asteroideae</taxon>
        <taxon>Heliantheae alliance</taxon>
        <taxon>Millerieae</taxon>
        <taxon>Smallanthus</taxon>
    </lineage>
</organism>
<dbReference type="EMBL" id="CM042020">
    <property type="protein sequence ID" value="KAI3823025.1"/>
    <property type="molecule type" value="Genomic_DNA"/>
</dbReference>
<accession>A0ACB9JSS0</accession>
<comment type="caution">
    <text evidence="1">The sequence shown here is derived from an EMBL/GenBank/DDBJ whole genome shotgun (WGS) entry which is preliminary data.</text>
</comment>
<evidence type="ECO:0000313" key="2">
    <source>
        <dbReference type="Proteomes" id="UP001056120"/>
    </source>
</evidence>
<reference evidence="2" key="1">
    <citation type="journal article" date="2022" name="Mol. Ecol. Resour.">
        <title>The genomes of chicory, endive, great burdock and yacon provide insights into Asteraceae palaeo-polyploidization history and plant inulin production.</title>
        <authorList>
            <person name="Fan W."/>
            <person name="Wang S."/>
            <person name="Wang H."/>
            <person name="Wang A."/>
            <person name="Jiang F."/>
            <person name="Liu H."/>
            <person name="Zhao H."/>
            <person name="Xu D."/>
            <person name="Zhang Y."/>
        </authorList>
    </citation>
    <scope>NUCLEOTIDE SEQUENCE [LARGE SCALE GENOMIC DNA]</scope>
    <source>
        <strain evidence="2">cv. Yunnan</strain>
    </source>
</reference>
<name>A0ACB9JSS0_9ASTR</name>
<gene>
    <name evidence="1" type="ORF">L1987_10628</name>
</gene>
<reference evidence="1 2" key="2">
    <citation type="journal article" date="2022" name="Mol. Ecol. Resour.">
        <title>The genomes of chicory, endive, great burdock and yacon provide insights into Asteraceae paleo-polyploidization history and plant inulin production.</title>
        <authorList>
            <person name="Fan W."/>
            <person name="Wang S."/>
            <person name="Wang H."/>
            <person name="Wang A."/>
            <person name="Jiang F."/>
            <person name="Liu H."/>
            <person name="Zhao H."/>
            <person name="Xu D."/>
            <person name="Zhang Y."/>
        </authorList>
    </citation>
    <scope>NUCLEOTIDE SEQUENCE [LARGE SCALE GENOMIC DNA]</scope>
    <source>
        <strain evidence="2">cv. Yunnan</strain>
        <tissue evidence="1">Leaves</tissue>
    </source>
</reference>
<keyword evidence="2" id="KW-1185">Reference proteome</keyword>
<protein>
    <submittedName>
        <fullName evidence="1">Uncharacterized protein</fullName>
    </submittedName>
</protein>
<sequence>MFPSGQAHLDTSYGSNEKPITITCEEIFEDGYSNNMDADYYQFFRGRFGELGKKSITKSILLLLKFETMLLLSHIAVGKEINNKKYSPVLEILVRLLLLLALSNDNIAVWKEINNKKYSHVLEV</sequence>
<proteinExistence type="predicted"/>